<gene>
    <name evidence="5" type="ORF">B5807_08150</name>
</gene>
<name>A0A1Y2LQX2_EPING</name>
<evidence type="ECO:0000313" key="6">
    <source>
        <dbReference type="Proteomes" id="UP000193240"/>
    </source>
</evidence>
<keyword evidence="1" id="KW-0808">Transferase</keyword>
<dbReference type="STRING" id="105696.A0A1Y2LQX2"/>
<feature type="domain" description="RDRP core" evidence="3">
    <location>
        <begin position="555"/>
        <end position="1130"/>
    </location>
</feature>
<evidence type="ECO:0000259" key="3">
    <source>
        <dbReference type="Pfam" id="PF05183"/>
    </source>
</evidence>
<proteinExistence type="inferred from homology"/>
<dbReference type="InterPro" id="IPR058751">
    <property type="entry name" value="RDRP_helical"/>
</dbReference>
<sequence length="1343" mass="151573">MHRQSHLRPQNGYRGSGSHGGSGSSDDLAYSGSSGGTNGQARLARPVVKPSASPVNRVKTSEQSHQTYGCADTPVSPGRPNREYFSFTLNGQQINETWKSRPSALTGSPKLSTSISPDKMADRPLLCADSQHASDGHTPRNYHGHWASQQELKVRVLRLPRRWSTQDVYHAMSRFGTVVRIELEDNSRGKNASVSFQPLTSELPSQIRIGDITVNLQTCQSSIRTFSSPVNPAVRYLETNMLSAKSLVFGVQTGERILLKMREVSDSNGVYLTLNLRQEKLEVRFPLKIDKKYHILYFELPISQLYHVYLSRDPTTESSITIPFACAPRFFVQKEPTRNYNSSFSKGRIWNIWATMFRETDIVGDELKREMQHMPLMNNIGSAAIDIGYWTTYRLTFSRETLSGQKFDEFCNALSDFGVTVRESEQFNVSEEATCALTDLLEEEYTIPQQHLKAKLGVSSTFKDLTSDRVHLPFAVRYQLEACLSNNLIKMSSLTHEFLEKLREMDSYEAVNILEKVVDKQHVYYDPTAIFNTSSKVLRQRSIPRHCVMQRSVNITPTMMHVASPVLEISNRIIRQHSANADRFIRVKFSDEKGEGALRNLPGGRADALFDRVHRAMKNGIVVAGRYYQFLAFGNSQFREHGAYFYAPTPTQSAEDIRKTLGQFEHIRTVAKYGARLGQCFSTTRAMQTTVAIKTIADIERNGYTFTDGVGKLSLFLAQMAAQDLGLHNAFIDPPSLFQFRLGGCKGVLALDRTITKNEVHIRPSQFKFEAPYTGLEIIRCSSLATPFFNRQIIIVLSNLGVPDDVFIRRQQAMMRSYELAMTDRTEALNCLLKHIDINQSTLMMASMVKDGFLDVREPFVMSLLGLWRARTIKELKKKARIAIDEGAFVLGCVDESGILQGHRDEPQSRLDATRDEKMNSLPETFIQIDDTSNKGHYKIIEGLCVLARNPSLHPGDIRVVRAVNVPALQHHKNVVVLPQTGDRDLANMCSGGDLDGDDFMVLWAEDLVPETINYPPMDFTPDKPTDEDDPIDISKVCNFFVTYMKNESLGQIAHAHLAQADQCGVFSETCISLARLHSQAVDYPKSGIEAAMSPNLRPMKWPHFMEKKHKPASQIYKSKNILGLLYDQVQLVGFNPSWTHEFDHRILDNFDNDESLLGAAAKIKVNYDDDMRRLMAKHGIQTEFEAFSVFVLEHNHETRDYKFAEEFGRTIGILKAQYREACLLASGATSVMDWDKLGPFVAAMYTVTAEEVRSAVEQCNVHAREPKAENMPFMSFPWLFHTQLGKLATDGTLKPDVEMASAHHQRKQRKNNMEDTGNLGTLQTDEGILHFGDMLDLKFGDI</sequence>
<keyword evidence="1" id="KW-0548">Nucleotidyltransferase</keyword>
<dbReference type="OMA" id="DDYLVIW"/>
<dbReference type="PANTHER" id="PTHR23079:SF55">
    <property type="entry name" value="RNA-DIRECTED RNA POLYMERASE"/>
    <property type="match status" value="1"/>
</dbReference>
<dbReference type="Pfam" id="PF26252">
    <property type="entry name" value="RdRP_helical"/>
    <property type="match status" value="1"/>
</dbReference>
<feature type="region of interest" description="Disordered" evidence="2">
    <location>
        <begin position="1"/>
        <end position="81"/>
    </location>
</feature>
<dbReference type="InterPro" id="IPR057596">
    <property type="entry name" value="RDRP_core"/>
</dbReference>
<organism evidence="5 6">
    <name type="scientific">Epicoccum nigrum</name>
    <name type="common">Soil fungus</name>
    <name type="synonym">Epicoccum purpurascens</name>
    <dbReference type="NCBI Taxonomy" id="105696"/>
    <lineage>
        <taxon>Eukaryota</taxon>
        <taxon>Fungi</taxon>
        <taxon>Dikarya</taxon>
        <taxon>Ascomycota</taxon>
        <taxon>Pezizomycotina</taxon>
        <taxon>Dothideomycetes</taxon>
        <taxon>Pleosporomycetidae</taxon>
        <taxon>Pleosporales</taxon>
        <taxon>Pleosporineae</taxon>
        <taxon>Didymellaceae</taxon>
        <taxon>Epicoccum</taxon>
    </lineage>
</organism>
<dbReference type="EC" id="2.7.7.48" evidence="1"/>
<dbReference type="GO" id="GO:0031380">
    <property type="term" value="C:nuclear RNA-directed RNA polymerase complex"/>
    <property type="evidence" value="ECO:0007669"/>
    <property type="project" value="TreeGrafter"/>
</dbReference>
<evidence type="ECO:0000313" key="5">
    <source>
        <dbReference type="EMBL" id="OSS46130.1"/>
    </source>
</evidence>
<protein>
    <recommendedName>
        <fullName evidence="1">RNA-dependent RNA polymerase</fullName>
        <ecNumber evidence="1">2.7.7.48</ecNumber>
    </recommendedName>
</protein>
<dbReference type="GO" id="GO:0030422">
    <property type="term" value="P:siRNA processing"/>
    <property type="evidence" value="ECO:0007669"/>
    <property type="project" value="TreeGrafter"/>
</dbReference>
<reference evidence="5 6" key="1">
    <citation type="journal article" date="2017" name="Genome Announc.">
        <title>Genome sequence of the saprophytic ascomycete Epicoccum nigrum ICMP 19927 strain isolated from New Zealand.</title>
        <authorList>
            <person name="Fokin M."/>
            <person name="Fleetwood D."/>
            <person name="Weir B.S."/>
            <person name="Villas-Boas S.G."/>
        </authorList>
    </citation>
    <scope>NUCLEOTIDE SEQUENCE [LARGE SCALE GENOMIC DNA]</scope>
    <source>
        <strain evidence="5 6">ICMP 19927</strain>
    </source>
</reference>
<feature type="compositionally biased region" description="Gly residues" evidence="2">
    <location>
        <begin position="14"/>
        <end position="23"/>
    </location>
</feature>
<dbReference type="GO" id="GO:0003968">
    <property type="term" value="F:RNA-directed RNA polymerase activity"/>
    <property type="evidence" value="ECO:0007669"/>
    <property type="project" value="UniProtKB-KW"/>
</dbReference>
<dbReference type="InParanoid" id="A0A1Y2LQX2"/>
<comment type="catalytic activity">
    <reaction evidence="1">
        <text>RNA(n) + a ribonucleoside 5'-triphosphate = RNA(n+1) + diphosphate</text>
        <dbReference type="Rhea" id="RHEA:21248"/>
        <dbReference type="Rhea" id="RHEA-COMP:14527"/>
        <dbReference type="Rhea" id="RHEA-COMP:17342"/>
        <dbReference type="ChEBI" id="CHEBI:33019"/>
        <dbReference type="ChEBI" id="CHEBI:61557"/>
        <dbReference type="ChEBI" id="CHEBI:140395"/>
        <dbReference type="EC" id="2.7.7.48"/>
    </reaction>
</comment>
<keyword evidence="1" id="KW-0696">RNA-directed RNA polymerase</keyword>
<dbReference type="GO" id="GO:0003723">
    <property type="term" value="F:RNA binding"/>
    <property type="evidence" value="ECO:0007669"/>
    <property type="project" value="UniProtKB-KW"/>
</dbReference>
<dbReference type="EMBL" id="KZ107852">
    <property type="protein sequence ID" value="OSS46130.1"/>
    <property type="molecule type" value="Genomic_DNA"/>
</dbReference>
<comment type="similarity">
    <text evidence="1">Belongs to the RdRP family.</text>
</comment>
<dbReference type="InterPro" id="IPR007855">
    <property type="entry name" value="RDRP"/>
</dbReference>
<evidence type="ECO:0000259" key="4">
    <source>
        <dbReference type="Pfam" id="PF26252"/>
    </source>
</evidence>
<evidence type="ECO:0000256" key="2">
    <source>
        <dbReference type="SAM" id="MobiDB-lite"/>
    </source>
</evidence>
<dbReference type="PANTHER" id="PTHR23079">
    <property type="entry name" value="RNA-DEPENDENT RNA POLYMERASE"/>
    <property type="match status" value="1"/>
</dbReference>
<keyword evidence="6" id="KW-1185">Reference proteome</keyword>
<feature type="domain" description="RDRP helical" evidence="4">
    <location>
        <begin position="471"/>
        <end position="533"/>
    </location>
</feature>
<accession>A0A1Y2LQX2</accession>
<dbReference type="CDD" id="cd00590">
    <property type="entry name" value="RRM_SF"/>
    <property type="match status" value="1"/>
</dbReference>
<dbReference type="Pfam" id="PF05183">
    <property type="entry name" value="RdRP"/>
    <property type="match status" value="1"/>
</dbReference>
<dbReference type="Proteomes" id="UP000193240">
    <property type="component" value="Unassembled WGS sequence"/>
</dbReference>
<keyword evidence="1" id="KW-0694">RNA-binding</keyword>
<evidence type="ECO:0000256" key="1">
    <source>
        <dbReference type="RuleBase" id="RU363098"/>
    </source>
</evidence>